<comment type="similarity">
    <text evidence="1 4">Belongs to the glycosyl hydrolase 32 family.</text>
</comment>
<dbReference type="EMBL" id="CABITT030000003">
    <property type="protein sequence ID" value="VVA98656.1"/>
    <property type="molecule type" value="Genomic_DNA"/>
</dbReference>
<proteinExistence type="inferred from homology"/>
<feature type="domain" description="Glycosyl hydrolase family 32 N-terminal" evidence="5">
    <location>
        <begin position="46"/>
        <end position="364"/>
    </location>
</feature>
<accession>A0A565BCV2</accession>
<dbReference type="GO" id="GO:0004553">
    <property type="term" value="F:hydrolase activity, hydrolyzing O-glycosyl compounds"/>
    <property type="evidence" value="ECO:0007669"/>
    <property type="project" value="InterPro"/>
</dbReference>
<sequence length="571" mass="64871">MANIAWCNIVIFLLVSLFLANYVVVLEALHYLPNQIKNQPYRTGYHFQPPKNWMNGPMIYKGVYHLFYQWYPNGAVMKVNEIVWGHATSTDLINWTPHRPAIKPSRPSDINGCWSGSATILPNGKPVILYTGNDRYNHQVQNLAKPKNLTDPYLRHWTKSPENPLVTANRVNHINSTAFRDPTTAWLGRDGWWRVITGSQEGRRGLALLSTSRDLIDWKQSTKPLHYKDGTGMWECPDFFPVARTDSHGLDTSSFRESVKHVLKVSLTDTFHDYYTIGTYDRVRDVYVPDHGFVQDETAPRYDYGKFYASKTFYDSVNQRRILWGWVNESSPEKDNIKKGWAGLQAIPRKIWLDESGKRLLQWPVKETERLRTTQVRWENRVLAGRGSVIEVSGVTASQADVEVLFKVNGLDLEKADVIEPGWTDPQLICSQKNANSVKSGLGPFGLMVMASKNLEEYTSVYLRIFKARKSSKDHVVLMCSDQSRSSLEKGNDKTSYGAFVDISPYQPISLKTLVDKSIVESFGGKGKACITSRVYPKLAIGERTHLFVFNNGSQNVDVLSLSAWSMKSSL</sequence>
<dbReference type="PANTHER" id="PTHR31953">
    <property type="entry name" value="BETA-FRUCTOFURANOSIDASE, INSOLUBLE ISOENZYME CWINV1-RELATED"/>
    <property type="match status" value="1"/>
</dbReference>
<dbReference type="OrthoDB" id="202537at2759"/>
<dbReference type="InterPro" id="IPR013189">
    <property type="entry name" value="Glyco_hydro_32_C"/>
</dbReference>
<evidence type="ECO:0000256" key="3">
    <source>
        <dbReference type="ARBA" id="ARBA00023295"/>
    </source>
</evidence>
<reference evidence="7" key="1">
    <citation type="submission" date="2019-07" db="EMBL/GenBank/DDBJ databases">
        <authorList>
            <person name="Dittberner H."/>
        </authorList>
    </citation>
    <scope>NUCLEOTIDE SEQUENCE [LARGE SCALE GENOMIC DNA]</scope>
</reference>
<dbReference type="InterPro" id="IPR013148">
    <property type="entry name" value="Glyco_hydro_32_N"/>
</dbReference>
<evidence type="ECO:0000313" key="8">
    <source>
        <dbReference type="Proteomes" id="UP000489600"/>
    </source>
</evidence>
<dbReference type="SMART" id="SM00640">
    <property type="entry name" value="Glyco_32"/>
    <property type="match status" value="1"/>
</dbReference>
<feature type="domain" description="Glycosyl hydrolase family 32 C-terminal" evidence="6">
    <location>
        <begin position="367"/>
        <end position="566"/>
    </location>
</feature>
<name>A0A565BCV2_9BRAS</name>
<organism evidence="7 8">
    <name type="scientific">Arabis nemorensis</name>
    <dbReference type="NCBI Taxonomy" id="586526"/>
    <lineage>
        <taxon>Eukaryota</taxon>
        <taxon>Viridiplantae</taxon>
        <taxon>Streptophyta</taxon>
        <taxon>Embryophyta</taxon>
        <taxon>Tracheophyta</taxon>
        <taxon>Spermatophyta</taxon>
        <taxon>Magnoliopsida</taxon>
        <taxon>eudicotyledons</taxon>
        <taxon>Gunneridae</taxon>
        <taxon>Pentapetalae</taxon>
        <taxon>rosids</taxon>
        <taxon>malvids</taxon>
        <taxon>Brassicales</taxon>
        <taxon>Brassicaceae</taxon>
        <taxon>Arabideae</taxon>
        <taxon>Arabis</taxon>
    </lineage>
</organism>
<dbReference type="Pfam" id="PF08244">
    <property type="entry name" value="Glyco_hydro_32C"/>
    <property type="match status" value="1"/>
</dbReference>
<evidence type="ECO:0000313" key="7">
    <source>
        <dbReference type="EMBL" id="VVA98656.1"/>
    </source>
</evidence>
<dbReference type="GO" id="GO:0005975">
    <property type="term" value="P:carbohydrate metabolic process"/>
    <property type="evidence" value="ECO:0007669"/>
    <property type="project" value="InterPro"/>
</dbReference>
<evidence type="ECO:0000256" key="1">
    <source>
        <dbReference type="ARBA" id="ARBA00009902"/>
    </source>
</evidence>
<dbReference type="AlphaFoldDB" id="A0A565BCV2"/>
<dbReference type="SUPFAM" id="SSF75005">
    <property type="entry name" value="Arabinanase/levansucrase/invertase"/>
    <property type="match status" value="1"/>
</dbReference>
<keyword evidence="8" id="KW-1185">Reference proteome</keyword>
<evidence type="ECO:0000256" key="4">
    <source>
        <dbReference type="RuleBase" id="RU362110"/>
    </source>
</evidence>
<dbReference type="InterPro" id="IPR023296">
    <property type="entry name" value="Glyco_hydro_beta-prop_sf"/>
</dbReference>
<comment type="caution">
    <text evidence="7">The sequence shown here is derived from an EMBL/GenBank/DDBJ whole genome shotgun (WGS) entry which is preliminary data.</text>
</comment>
<dbReference type="FunFam" id="2.115.10.20:FF:000001">
    <property type="entry name" value="Beta-fructofuranosidase, insoluble isoenzyme CWINV1"/>
    <property type="match status" value="1"/>
</dbReference>
<dbReference type="CDD" id="cd18624">
    <property type="entry name" value="GH32_Fruct1-like"/>
    <property type="match status" value="1"/>
</dbReference>
<evidence type="ECO:0000259" key="5">
    <source>
        <dbReference type="Pfam" id="PF00251"/>
    </source>
</evidence>
<evidence type="ECO:0000256" key="2">
    <source>
        <dbReference type="ARBA" id="ARBA00022801"/>
    </source>
</evidence>
<keyword evidence="3 4" id="KW-0326">Glycosidase</keyword>
<evidence type="ECO:0000259" key="6">
    <source>
        <dbReference type="Pfam" id="PF08244"/>
    </source>
</evidence>
<dbReference type="Gene3D" id="2.60.120.560">
    <property type="entry name" value="Exo-inulinase, domain 1"/>
    <property type="match status" value="1"/>
</dbReference>
<dbReference type="Gene3D" id="2.115.10.20">
    <property type="entry name" value="Glycosyl hydrolase domain, family 43"/>
    <property type="match status" value="1"/>
</dbReference>
<protein>
    <submittedName>
        <fullName evidence="7">Uncharacterized protein</fullName>
    </submittedName>
</protein>
<dbReference type="SUPFAM" id="SSF49899">
    <property type="entry name" value="Concanavalin A-like lectins/glucanases"/>
    <property type="match status" value="1"/>
</dbReference>
<keyword evidence="2 4" id="KW-0378">Hydrolase</keyword>
<gene>
    <name evidence="7" type="ORF">ANE_LOCUS9101</name>
</gene>
<dbReference type="InterPro" id="IPR050551">
    <property type="entry name" value="Fructan_Metab_Enzymes"/>
</dbReference>
<dbReference type="InterPro" id="IPR001362">
    <property type="entry name" value="Glyco_hydro_32"/>
</dbReference>
<dbReference type="FunFam" id="2.60.120.560:FF:000002">
    <property type="entry name" value="Beta-fructofuranosidase, insoluble isoenzyme CWINV1"/>
    <property type="match status" value="1"/>
</dbReference>
<dbReference type="InterPro" id="IPR013320">
    <property type="entry name" value="ConA-like_dom_sf"/>
</dbReference>
<dbReference type="Pfam" id="PF00251">
    <property type="entry name" value="Glyco_hydro_32N"/>
    <property type="match status" value="1"/>
</dbReference>
<dbReference type="Proteomes" id="UP000489600">
    <property type="component" value="Unassembled WGS sequence"/>
</dbReference>